<dbReference type="PANTHER" id="PTHR43657:SF1">
    <property type="entry name" value="ALTERED INHERITANCE OF MITOCHONDRIA PROTEIN 24, MITOCHONDRIAL"/>
    <property type="match status" value="1"/>
</dbReference>
<dbReference type="OrthoDB" id="1705416at2759"/>
<dbReference type="Proteomes" id="UP000030752">
    <property type="component" value="Unassembled WGS sequence"/>
</dbReference>
<organism evidence="3 4">
    <name type="scientific">Cyphellophora europaea (strain CBS 101466)</name>
    <name type="common">Phialophora europaea</name>
    <dbReference type="NCBI Taxonomy" id="1220924"/>
    <lineage>
        <taxon>Eukaryota</taxon>
        <taxon>Fungi</taxon>
        <taxon>Dikarya</taxon>
        <taxon>Ascomycota</taxon>
        <taxon>Pezizomycotina</taxon>
        <taxon>Eurotiomycetes</taxon>
        <taxon>Chaetothyriomycetidae</taxon>
        <taxon>Chaetothyriales</taxon>
        <taxon>Cyphellophoraceae</taxon>
        <taxon>Cyphellophora</taxon>
    </lineage>
</organism>
<dbReference type="InterPro" id="IPR002838">
    <property type="entry name" value="AIM24"/>
</dbReference>
<dbReference type="InterPro" id="IPR016031">
    <property type="entry name" value="Trp_RNA-bd_attenuator-like_dom"/>
</dbReference>
<dbReference type="STRING" id="1220924.W2S0Q0"/>
<dbReference type="AlphaFoldDB" id="W2S0Q0"/>
<dbReference type="SUPFAM" id="SSF51219">
    <property type="entry name" value="TRAP-like"/>
    <property type="match status" value="1"/>
</dbReference>
<comment type="subcellular location">
    <subcellularLocation>
        <location evidence="1">Mitochondrion</location>
    </subcellularLocation>
</comment>
<feature type="compositionally biased region" description="Pro residues" evidence="2">
    <location>
        <begin position="19"/>
        <end position="32"/>
    </location>
</feature>
<proteinExistence type="inferred from homology"/>
<feature type="compositionally biased region" description="Polar residues" evidence="2">
    <location>
        <begin position="1"/>
        <end position="17"/>
    </location>
</feature>
<evidence type="ECO:0000313" key="3">
    <source>
        <dbReference type="EMBL" id="ETN41519.1"/>
    </source>
</evidence>
<dbReference type="VEuPathDB" id="FungiDB:HMPREF1541_03455"/>
<gene>
    <name evidence="3" type="ORF">HMPREF1541_03455</name>
</gene>
<evidence type="ECO:0000256" key="1">
    <source>
        <dbReference type="RuleBase" id="RU363045"/>
    </source>
</evidence>
<accession>W2S0Q0</accession>
<name>W2S0Q0_CYPE1</name>
<keyword evidence="4" id="KW-1185">Reference proteome</keyword>
<reference evidence="3 4" key="1">
    <citation type="submission" date="2013-03" db="EMBL/GenBank/DDBJ databases">
        <title>The Genome Sequence of Phialophora europaea CBS 101466.</title>
        <authorList>
            <consortium name="The Broad Institute Genomics Platform"/>
            <person name="Cuomo C."/>
            <person name="de Hoog S."/>
            <person name="Gorbushina A."/>
            <person name="Walker B."/>
            <person name="Young S.K."/>
            <person name="Zeng Q."/>
            <person name="Gargeya S."/>
            <person name="Fitzgerald M."/>
            <person name="Haas B."/>
            <person name="Abouelleil A."/>
            <person name="Allen A.W."/>
            <person name="Alvarado L."/>
            <person name="Arachchi H.M."/>
            <person name="Berlin A.M."/>
            <person name="Chapman S.B."/>
            <person name="Gainer-Dewar J."/>
            <person name="Goldberg J."/>
            <person name="Griggs A."/>
            <person name="Gujja S."/>
            <person name="Hansen M."/>
            <person name="Howarth C."/>
            <person name="Imamovic A."/>
            <person name="Ireland A."/>
            <person name="Larimer J."/>
            <person name="McCowan C."/>
            <person name="Murphy C."/>
            <person name="Pearson M."/>
            <person name="Poon T.W."/>
            <person name="Priest M."/>
            <person name="Roberts A."/>
            <person name="Saif S."/>
            <person name="Shea T."/>
            <person name="Sisk P."/>
            <person name="Sykes S."/>
            <person name="Wortman J."/>
            <person name="Nusbaum C."/>
            <person name="Birren B."/>
        </authorList>
    </citation>
    <scope>NUCLEOTIDE SEQUENCE [LARGE SCALE GENOMIC DNA]</scope>
    <source>
        <strain evidence="3 4">CBS 101466</strain>
    </source>
</reference>
<dbReference type="InterPro" id="IPR036983">
    <property type="entry name" value="AIM24_sf"/>
</dbReference>
<dbReference type="NCBIfam" id="TIGR00266">
    <property type="entry name" value="TIGR00266 family protein"/>
    <property type="match status" value="1"/>
</dbReference>
<evidence type="ECO:0000256" key="2">
    <source>
        <dbReference type="SAM" id="MobiDB-lite"/>
    </source>
</evidence>
<feature type="region of interest" description="Disordered" evidence="2">
    <location>
        <begin position="1"/>
        <end position="54"/>
    </location>
</feature>
<dbReference type="eggNOG" id="ENOG502R2TQ">
    <property type="taxonomic scope" value="Eukaryota"/>
</dbReference>
<dbReference type="Pfam" id="PF01987">
    <property type="entry name" value="AIM24"/>
    <property type="match status" value="1"/>
</dbReference>
<keyword evidence="1" id="KW-0496">Mitochondrion</keyword>
<evidence type="ECO:0000313" key="4">
    <source>
        <dbReference type="Proteomes" id="UP000030752"/>
    </source>
</evidence>
<dbReference type="EMBL" id="KB822719">
    <property type="protein sequence ID" value="ETN41519.1"/>
    <property type="molecule type" value="Genomic_DNA"/>
</dbReference>
<protein>
    <recommendedName>
        <fullName evidence="1">Altered inheritance of mitochondria protein 24, mitochondrial</fullName>
    </recommendedName>
</protein>
<sequence>MTQMPRQDSYNMTGTDYSSPPPPQLGQAPSPPNLNAIPEEKQDGKQGLGSRLAPKLNKLGSTITTELGSMNLADPSKQRSVPAMRGVPEQGQFTGAQSTLVSDDVGTFNGGAYRVSHRDTNSILTLQLAMGCPIAAKPGAMIAMSPSITLRGAVKFSVKKIFGGEMSHSTFTGPGELLLAPPVLGDIHLLRLNSESQPWSVGRDAFLASTQGVTRDIKNQGISKAIFSGEGLFVFRVSGNGICWVNTFGALIKKDLVEGEKYIIDNGYLVAWNCKYILERAASGGIISGVASGEGLVCKFTGPGTVYMQTRNAEAFKAYLAAATMHSL</sequence>
<dbReference type="Gene3D" id="3.60.160.10">
    <property type="entry name" value="Mitochondrial biogenesis AIM24"/>
    <property type="match status" value="1"/>
</dbReference>
<dbReference type="GO" id="GO:0005739">
    <property type="term" value="C:mitochondrion"/>
    <property type="evidence" value="ECO:0007669"/>
    <property type="project" value="UniProtKB-SubCell"/>
</dbReference>
<dbReference type="PANTHER" id="PTHR43657">
    <property type="entry name" value="TRYPTOPHAN RNA-BINDING ATTENUATOR PROTEIN-LIKE PROTEIN"/>
    <property type="match status" value="1"/>
</dbReference>
<comment type="similarity">
    <text evidence="1">Belongs to the AIM24 family.</text>
</comment>
<dbReference type="RefSeq" id="XP_008716028.1">
    <property type="nucleotide sequence ID" value="XM_008717806.1"/>
</dbReference>
<dbReference type="InParanoid" id="W2S0Q0"/>
<dbReference type="HOGENOM" id="CLU_040551_1_1_1"/>
<dbReference type="GeneID" id="19970794"/>